<dbReference type="InterPro" id="IPR024344">
    <property type="entry name" value="MDMPI_metal-binding"/>
</dbReference>
<feature type="domain" description="Mycothiol-dependent maleylpyruvate isomerase metal-binding" evidence="1">
    <location>
        <begin position="10"/>
        <end position="165"/>
    </location>
</feature>
<keyword evidence="2" id="KW-0413">Isomerase</keyword>
<dbReference type="SUPFAM" id="SSF109854">
    <property type="entry name" value="DinB/YfiT-like putative metalloenzymes"/>
    <property type="match status" value="1"/>
</dbReference>
<organism evidence="2 3">
    <name type="scientific">Actinospica durhamensis</name>
    <dbReference type="NCBI Taxonomy" id="1508375"/>
    <lineage>
        <taxon>Bacteria</taxon>
        <taxon>Bacillati</taxon>
        <taxon>Actinomycetota</taxon>
        <taxon>Actinomycetes</taxon>
        <taxon>Catenulisporales</taxon>
        <taxon>Actinospicaceae</taxon>
        <taxon>Actinospica</taxon>
    </lineage>
</organism>
<dbReference type="Gene3D" id="1.20.120.450">
    <property type="entry name" value="dinb family like domain"/>
    <property type="match status" value="1"/>
</dbReference>
<evidence type="ECO:0000259" key="1">
    <source>
        <dbReference type="Pfam" id="PF11716"/>
    </source>
</evidence>
<keyword evidence="3" id="KW-1185">Reference proteome</keyword>
<dbReference type="EMBL" id="JAGSOG010000297">
    <property type="protein sequence ID" value="MBR7838515.1"/>
    <property type="molecule type" value="Genomic_DNA"/>
</dbReference>
<reference evidence="2" key="1">
    <citation type="submission" date="2021-04" db="EMBL/GenBank/DDBJ databases">
        <title>Genome based classification of Actinospica acidithermotolerans sp. nov., an actinobacterium isolated from an Indonesian hot spring.</title>
        <authorList>
            <person name="Kusuma A.B."/>
            <person name="Putra K.E."/>
            <person name="Nafisah S."/>
            <person name="Loh J."/>
            <person name="Nouioui I."/>
            <person name="Goodfellow M."/>
        </authorList>
    </citation>
    <scope>NUCLEOTIDE SEQUENCE</scope>
    <source>
        <strain evidence="2">CSCA 57</strain>
    </source>
</reference>
<dbReference type="RefSeq" id="WP_212532971.1">
    <property type="nucleotide sequence ID" value="NZ_JAGSOG010000297.1"/>
</dbReference>
<gene>
    <name evidence="2" type="ORF">KDL01_34935</name>
</gene>
<protein>
    <submittedName>
        <fullName evidence="2">Maleylpyruvate isomerase N-terminal domain-containing protein</fullName>
    </submittedName>
</protein>
<comment type="caution">
    <text evidence="2">The sequence shown here is derived from an EMBL/GenBank/DDBJ whole genome shotgun (WGS) entry which is preliminary data.</text>
</comment>
<dbReference type="Proteomes" id="UP000675781">
    <property type="component" value="Unassembled WGS sequence"/>
</dbReference>
<dbReference type="AlphaFoldDB" id="A0A941IR80"/>
<proteinExistence type="predicted"/>
<accession>A0A941IR80</accession>
<evidence type="ECO:0000313" key="2">
    <source>
        <dbReference type="EMBL" id="MBR7838515.1"/>
    </source>
</evidence>
<dbReference type="GO" id="GO:0016853">
    <property type="term" value="F:isomerase activity"/>
    <property type="evidence" value="ECO:0007669"/>
    <property type="project" value="UniProtKB-KW"/>
</dbReference>
<dbReference type="InterPro" id="IPR034660">
    <property type="entry name" value="DinB/YfiT-like"/>
</dbReference>
<dbReference type="GO" id="GO:0046872">
    <property type="term" value="F:metal ion binding"/>
    <property type="evidence" value="ECO:0007669"/>
    <property type="project" value="InterPro"/>
</dbReference>
<evidence type="ECO:0000313" key="3">
    <source>
        <dbReference type="Proteomes" id="UP000675781"/>
    </source>
</evidence>
<sequence>MVTIFEDFLAAADAAVELIGARAVAERWGEPSALAGFTIGGLAAHLGWQVQSGRLALAAPRPEPGAVVTPLLEHYARAAWVGAGLDAPVNLGIRDAGEERAKAGAGEQARLTALAREEAAKLLASGEVEPETVIAMPWVEGRAMTAADVLTTRLMELLVHGDDLAVSLGVATPEYAESAYATVNDLLLRVSARRHGSLAVLRTLSRAERAPETIAAF</sequence>
<name>A0A941IR80_9ACTN</name>
<dbReference type="Pfam" id="PF11716">
    <property type="entry name" value="MDMPI_N"/>
    <property type="match status" value="1"/>
</dbReference>